<keyword evidence="4" id="KW-1185">Reference proteome</keyword>
<accession>A0A2Z6QU01</accession>
<sequence length="232" mass="25874">MDEKNNKCIPIIPSYLKFSPAYNYINSNKIKLPTKLNANDSSDMLKVSEDGLKLVYVGDIIAHLDLRFTFVGSIRANYHVPPEVGLFYYEINVIDKGTRGIIGLGFCEPNIRLGGMPGWDYRSYGYHGDDGQKFASSGKGSSYGPTFTTGDTIGVGINFYNNTMFFTKNGIHLGTAFTDVDSNVLYPVIGMRSLRECVVVNFGQKSFMFDIDQYAQKVINEISDNEQKKTST</sequence>
<dbReference type="InterPro" id="IPR003877">
    <property type="entry name" value="SPRY_dom"/>
</dbReference>
<dbReference type="InterPro" id="IPR013320">
    <property type="entry name" value="ConA-like_dom_sf"/>
</dbReference>
<feature type="domain" description="B30.2/SPRY" evidence="1">
    <location>
        <begin position="14"/>
        <end position="207"/>
    </location>
</feature>
<dbReference type="InterPro" id="IPR050618">
    <property type="entry name" value="Ubq-SigPath_Reg"/>
</dbReference>
<dbReference type="InterPro" id="IPR001870">
    <property type="entry name" value="B30.2/SPRY"/>
</dbReference>
<dbReference type="SUPFAM" id="SSF49899">
    <property type="entry name" value="Concanavalin A-like lectins/glucanases"/>
    <property type="match status" value="1"/>
</dbReference>
<dbReference type="AlphaFoldDB" id="A0A2Z6QU01"/>
<dbReference type="EMBL" id="BLAL01000285">
    <property type="protein sequence ID" value="GET00326.1"/>
    <property type="molecule type" value="Genomic_DNA"/>
</dbReference>
<evidence type="ECO:0000313" key="3">
    <source>
        <dbReference type="EMBL" id="GET00326.1"/>
    </source>
</evidence>
<reference evidence="2 4" key="1">
    <citation type="submission" date="2017-11" db="EMBL/GenBank/DDBJ databases">
        <title>The genome of Rhizophagus clarus HR1 reveals common genetic basis of auxotrophy among arbuscular mycorrhizal fungi.</title>
        <authorList>
            <person name="Kobayashi Y."/>
        </authorList>
    </citation>
    <scope>NUCLEOTIDE SEQUENCE [LARGE SCALE GENOMIC DNA]</scope>
    <source>
        <strain evidence="2 4">HR1</strain>
    </source>
</reference>
<organism evidence="2 4">
    <name type="scientific">Rhizophagus clarus</name>
    <dbReference type="NCBI Taxonomy" id="94130"/>
    <lineage>
        <taxon>Eukaryota</taxon>
        <taxon>Fungi</taxon>
        <taxon>Fungi incertae sedis</taxon>
        <taxon>Mucoromycota</taxon>
        <taxon>Glomeromycotina</taxon>
        <taxon>Glomeromycetes</taxon>
        <taxon>Glomerales</taxon>
        <taxon>Glomeraceae</taxon>
        <taxon>Rhizophagus</taxon>
    </lineage>
</organism>
<evidence type="ECO:0000313" key="2">
    <source>
        <dbReference type="EMBL" id="GBB88724.1"/>
    </source>
</evidence>
<dbReference type="Gene3D" id="2.60.120.920">
    <property type="match status" value="1"/>
</dbReference>
<dbReference type="STRING" id="94130.A0A2Z6QU01"/>
<dbReference type="PANTHER" id="PTHR12864">
    <property type="entry name" value="RAN BINDING PROTEIN 9-RELATED"/>
    <property type="match status" value="1"/>
</dbReference>
<dbReference type="PROSITE" id="PS50188">
    <property type="entry name" value="B302_SPRY"/>
    <property type="match status" value="1"/>
</dbReference>
<evidence type="ECO:0000259" key="1">
    <source>
        <dbReference type="PROSITE" id="PS50188"/>
    </source>
</evidence>
<dbReference type="EMBL" id="BEXD01000591">
    <property type="protein sequence ID" value="GBB88724.1"/>
    <property type="molecule type" value="Genomic_DNA"/>
</dbReference>
<dbReference type="Proteomes" id="UP000247702">
    <property type="component" value="Unassembled WGS sequence"/>
</dbReference>
<dbReference type="InterPro" id="IPR043136">
    <property type="entry name" value="B30.2/SPRY_sf"/>
</dbReference>
<comment type="caution">
    <text evidence="2">The sequence shown here is derived from an EMBL/GenBank/DDBJ whole genome shotgun (WGS) entry which is preliminary data.</text>
</comment>
<dbReference type="SMART" id="SM00449">
    <property type="entry name" value="SPRY"/>
    <property type="match status" value="1"/>
</dbReference>
<evidence type="ECO:0000313" key="4">
    <source>
        <dbReference type="Proteomes" id="UP000247702"/>
    </source>
</evidence>
<dbReference type="Proteomes" id="UP000615446">
    <property type="component" value="Unassembled WGS sequence"/>
</dbReference>
<protein>
    <submittedName>
        <fullName evidence="3">Ran-binding protein 9</fullName>
    </submittedName>
</protein>
<gene>
    <name evidence="3" type="ORF">RCL2_002678700</name>
    <name evidence="2" type="ORF">RclHR1_01530012</name>
</gene>
<dbReference type="OrthoDB" id="25503at2759"/>
<name>A0A2Z6QU01_9GLOM</name>
<reference evidence="3" key="2">
    <citation type="submission" date="2019-10" db="EMBL/GenBank/DDBJ databases">
        <title>Conservation and host-specific expression of non-tandemly repeated heterogenous ribosome RNA gene in arbuscular mycorrhizal fungi.</title>
        <authorList>
            <person name="Maeda T."/>
            <person name="Kobayashi Y."/>
            <person name="Nakagawa T."/>
            <person name="Ezawa T."/>
            <person name="Yamaguchi K."/>
            <person name="Bino T."/>
            <person name="Nishimoto Y."/>
            <person name="Shigenobu S."/>
            <person name="Kawaguchi M."/>
        </authorList>
    </citation>
    <scope>NUCLEOTIDE SEQUENCE</scope>
    <source>
        <strain evidence="3">HR1</strain>
    </source>
</reference>
<proteinExistence type="predicted"/>
<dbReference type="Pfam" id="PF00622">
    <property type="entry name" value="SPRY"/>
    <property type="match status" value="1"/>
</dbReference>